<dbReference type="AlphaFoldDB" id="A0AAN4ZGU1"/>
<accession>A0AAN4ZGU1</accession>
<protein>
    <recommendedName>
        <fullName evidence="3">Ribosomal protein</fullName>
    </recommendedName>
</protein>
<comment type="caution">
    <text evidence="1">The sequence shown here is derived from an EMBL/GenBank/DDBJ whole genome shotgun (WGS) entry which is preliminary data.</text>
</comment>
<dbReference type="Proteomes" id="UP001328107">
    <property type="component" value="Unassembled WGS sequence"/>
</dbReference>
<organism evidence="1 2">
    <name type="scientific">Pristionchus mayeri</name>
    <dbReference type="NCBI Taxonomy" id="1317129"/>
    <lineage>
        <taxon>Eukaryota</taxon>
        <taxon>Metazoa</taxon>
        <taxon>Ecdysozoa</taxon>
        <taxon>Nematoda</taxon>
        <taxon>Chromadorea</taxon>
        <taxon>Rhabditida</taxon>
        <taxon>Rhabditina</taxon>
        <taxon>Diplogasteromorpha</taxon>
        <taxon>Diplogasteroidea</taxon>
        <taxon>Neodiplogasteridae</taxon>
        <taxon>Pristionchus</taxon>
    </lineage>
</organism>
<keyword evidence="2" id="KW-1185">Reference proteome</keyword>
<name>A0AAN4ZGU1_9BILA</name>
<sequence>HDTTLVLANLFFRCDCGHESQSRLHSEKCTIGRTTLVRKGSKPIKRVRHTGGSQQCVRCEVSCIFVEKITSKFSNNQK</sequence>
<evidence type="ECO:0000313" key="1">
    <source>
        <dbReference type="EMBL" id="GMR37662.1"/>
    </source>
</evidence>
<evidence type="ECO:0008006" key="3">
    <source>
        <dbReference type="Google" id="ProtNLM"/>
    </source>
</evidence>
<proteinExistence type="predicted"/>
<gene>
    <name evidence="1" type="ORF">PMAYCL1PPCAC_07857</name>
</gene>
<reference evidence="2" key="1">
    <citation type="submission" date="2022-10" db="EMBL/GenBank/DDBJ databases">
        <title>Genome assembly of Pristionchus species.</title>
        <authorList>
            <person name="Yoshida K."/>
            <person name="Sommer R.J."/>
        </authorList>
    </citation>
    <scope>NUCLEOTIDE SEQUENCE [LARGE SCALE GENOMIC DNA]</scope>
    <source>
        <strain evidence="2">RS5460</strain>
    </source>
</reference>
<feature type="non-terminal residue" evidence="1">
    <location>
        <position position="1"/>
    </location>
</feature>
<evidence type="ECO:0000313" key="2">
    <source>
        <dbReference type="Proteomes" id="UP001328107"/>
    </source>
</evidence>
<dbReference type="EMBL" id="BTRK01000002">
    <property type="protein sequence ID" value="GMR37662.1"/>
    <property type="molecule type" value="Genomic_DNA"/>
</dbReference>